<reference evidence="2" key="1">
    <citation type="submission" date="2023-10" db="EMBL/GenBank/DDBJ databases">
        <authorList>
            <person name="Chen Y."/>
            <person name="Shah S."/>
            <person name="Dougan E. K."/>
            <person name="Thang M."/>
            <person name="Chan C."/>
        </authorList>
    </citation>
    <scope>NUCLEOTIDE SEQUENCE [LARGE SCALE GENOMIC DNA]</scope>
</reference>
<dbReference type="Proteomes" id="UP001189429">
    <property type="component" value="Unassembled WGS sequence"/>
</dbReference>
<accession>A0ABN9V3E6</accession>
<organism evidence="2 3">
    <name type="scientific">Prorocentrum cordatum</name>
    <dbReference type="NCBI Taxonomy" id="2364126"/>
    <lineage>
        <taxon>Eukaryota</taxon>
        <taxon>Sar</taxon>
        <taxon>Alveolata</taxon>
        <taxon>Dinophyceae</taxon>
        <taxon>Prorocentrales</taxon>
        <taxon>Prorocentraceae</taxon>
        <taxon>Prorocentrum</taxon>
    </lineage>
</organism>
<gene>
    <name evidence="2" type="ORF">PCOR1329_LOCUS54282</name>
</gene>
<keyword evidence="3" id="KW-1185">Reference proteome</keyword>
<name>A0ABN9V3E6_9DINO</name>
<dbReference type="SUPFAM" id="SSF56349">
    <property type="entry name" value="DNA breaking-rejoining enzymes"/>
    <property type="match status" value="1"/>
</dbReference>
<proteinExistence type="predicted"/>
<dbReference type="InterPro" id="IPR013762">
    <property type="entry name" value="Integrase-like_cat_sf"/>
</dbReference>
<dbReference type="InterPro" id="IPR011010">
    <property type="entry name" value="DNA_brk_join_enz"/>
</dbReference>
<protein>
    <submittedName>
        <fullName evidence="2">Uncharacterized protein</fullName>
    </submittedName>
</protein>
<sequence length="1243" mass="139849">MSILKSLDDRISLYGERPRDLTPLSALNEVCKAKDLYTQEPQHMAPYLPDKLKVTKGATTPLPLESVLPAGALRLATDFKKHVLKSESELEADRLRGVSVTPYWCPDLRRSKQCRRELFATLYDRQLLTFRRRIFSRVSIFFVWKKTGMTRLIVDARSTNEKCRMPPHTDLGTIAALADVDLSLAELSDIADAELSTEEEAELLKGQGGLFALPFSGSSLDVVDGFYQFDNWRMASWFGMDDPDEAGVYGVTEVWDDDLEKMVPVQPTDIVYPCFRALSMGFTWALYFCHSAVEHIVAAGVPGGASRAAREKHRAPRASFASPITSTYVDNAALLSANTSTSDLQTVLHQFSARDMRTHDIVEHTFALEHLGAVFDGHRRLLHHQPRRVWRVYLAGKELLRRRRLRGEVLRVWIGHVVHLFMLNRPALSCLWAVYQFIQHALERRCRVWGSVRQEIKVILGLVFLCQRDLSAPRLRMAYCSDSSDLGCCLAVTSASDAELREAAAYHERWRFIEDRSDPRCELAPYLELCDSAGLSPLGGSPEPWREDHVPPAKVTGSPLEEFAEHFESESCGRILVRCPHSRWKTLFERKWNDPTEHINTKEGRVMLAGLRRACRNPRCHKKRLLSLSDSLVACCAFDRGRGRGTEKTNWGLRYLGQRAAALQIACDIQWATRHLEGVRNPADAGSRRFDGGADPTEKARNLGLERGGHDMAIVRASCRVRPSGGASGALARLLHLPGVAAARAAPAASRKKKAYFLSLWGSGPLSGLIKEALTIEYGAPQDFYGASHGHFKGFSVFFGSRQDLLGDSIKASKPKGYDLNRTLRVRRGAIFLELFAGHEGLTRAVASLGVPCGEGIELSKGPEYDLLDPGVRCPGGHVHTVVTGKFYLWNADKQAYRWGFDQWKSAPHVGDELDRVPGRLIAYVGQQWRDLARSRAEAEVGEFEAWAAGRVRSLRTHEAADSAMSDYFEWLYAQREQPQLGRWALYGYALLRLSHLGRGGHVLPRAKAALRGWIRQMPGRIRDPCPIEAAWLIVQWLLLKNQAFYFWCALAVVLQVDTYVRPGALMDIKREDLLPPIRQRGSRYTDWGLVLSPSTRAGKTKSGEQDDTLIIGILDRTFVKDVAAFLHGSAHDGERVFRHLTLPSYEKSIKEASEALELNALRIVPHCFRHTGPSTDAYLKSLSIQQIQDRGKWKCPASVRRYEKHATLLRQLHKMTPRQRREAIAAGRQLPDLLKHAFRQYL</sequence>
<evidence type="ECO:0000256" key="1">
    <source>
        <dbReference type="ARBA" id="ARBA00023172"/>
    </source>
</evidence>
<dbReference type="EMBL" id="CAUYUJ010016629">
    <property type="protein sequence ID" value="CAK0867307.1"/>
    <property type="molecule type" value="Genomic_DNA"/>
</dbReference>
<evidence type="ECO:0000313" key="3">
    <source>
        <dbReference type="Proteomes" id="UP001189429"/>
    </source>
</evidence>
<comment type="caution">
    <text evidence="2">The sequence shown here is derived from an EMBL/GenBank/DDBJ whole genome shotgun (WGS) entry which is preliminary data.</text>
</comment>
<evidence type="ECO:0000313" key="2">
    <source>
        <dbReference type="EMBL" id="CAK0867307.1"/>
    </source>
</evidence>
<keyword evidence="1" id="KW-0233">DNA recombination</keyword>
<dbReference type="Gene3D" id="1.10.443.10">
    <property type="entry name" value="Intergrase catalytic core"/>
    <property type="match status" value="1"/>
</dbReference>